<accession>A0A9P1J1Q4</accession>
<dbReference type="AlphaFoldDB" id="A0A9P1J1Q4"/>
<keyword evidence="2" id="KW-1185">Reference proteome</keyword>
<organism evidence="1 2">
    <name type="scientific">Caenorhabditis angaria</name>
    <dbReference type="NCBI Taxonomy" id="860376"/>
    <lineage>
        <taxon>Eukaryota</taxon>
        <taxon>Metazoa</taxon>
        <taxon>Ecdysozoa</taxon>
        <taxon>Nematoda</taxon>
        <taxon>Chromadorea</taxon>
        <taxon>Rhabditida</taxon>
        <taxon>Rhabditina</taxon>
        <taxon>Rhabditomorpha</taxon>
        <taxon>Rhabditoidea</taxon>
        <taxon>Rhabditidae</taxon>
        <taxon>Peloderinae</taxon>
        <taxon>Caenorhabditis</taxon>
    </lineage>
</organism>
<sequence>MNLEILEPQEAQAQENPLKNKVLTLKQICNLKLFSKIFERIYNIDRAQTLEYWMQRNYICHLAEKVKDEKSYKEICEMYEEFVKDYPHGENVEYPKLDFERKFNIPGIFSYIDGPLNSEQPEEISQLLQSTLGGTKITLTQLIQFGNLKNQHLNRNLVRILGSGGSYDSYLAIIDNIPEDEENPRQLLTDREFIYGLVDIAKLTDPEISNPISVSRNEYLKNARNTRFARLEVRFSTRHARNRFVANFHETLAKITVPSNSEEKIVCWKKMLPREKRWMITKHREIRNRREDRAEEQPGYCIDIEDVYEKCLRYKRDLYCLRDLEYDNIELERQNDEL</sequence>
<reference evidence="1" key="1">
    <citation type="submission" date="2022-11" db="EMBL/GenBank/DDBJ databases">
        <authorList>
            <person name="Kikuchi T."/>
        </authorList>
    </citation>
    <scope>NUCLEOTIDE SEQUENCE</scope>
    <source>
        <strain evidence="1">PS1010</strain>
    </source>
</reference>
<gene>
    <name evidence="1" type="ORF">CAMP_LOCUS19213</name>
</gene>
<dbReference type="EMBL" id="CANHGI010000006">
    <property type="protein sequence ID" value="CAI5456576.1"/>
    <property type="molecule type" value="Genomic_DNA"/>
</dbReference>
<comment type="caution">
    <text evidence="1">The sequence shown here is derived from an EMBL/GenBank/DDBJ whole genome shotgun (WGS) entry which is preliminary data.</text>
</comment>
<evidence type="ECO:0000313" key="1">
    <source>
        <dbReference type="EMBL" id="CAI5456576.1"/>
    </source>
</evidence>
<evidence type="ECO:0000313" key="2">
    <source>
        <dbReference type="Proteomes" id="UP001152747"/>
    </source>
</evidence>
<dbReference type="Proteomes" id="UP001152747">
    <property type="component" value="Unassembled WGS sequence"/>
</dbReference>
<name>A0A9P1J1Q4_9PELO</name>
<proteinExistence type="predicted"/>
<protein>
    <submittedName>
        <fullName evidence="1">Uncharacterized protein</fullName>
    </submittedName>
</protein>